<dbReference type="InterPro" id="IPR021937">
    <property type="entry name" value="DUF3551"/>
</dbReference>
<proteinExistence type="predicted"/>
<organism evidence="2 3">
    <name type="scientific">Bradyrhizobium jicamae</name>
    <dbReference type="NCBI Taxonomy" id="280332"/>
    <lineage>
        <taxon>Bacteria</taxon>
        <taxon>Pseudomonadati</taxon>
        <taxon>Pseudomonadota</taxon>
        <taxon>Alphaproteobacteria</taxon>
        <taxon>Hyphomicrobiales</taxon>
        <taxon>Nitrobacteraceae</taxon>
        <taxon>Bradyrhizobium</taxon>
    </lineage>
</organism>
<accession>A0ABS5FNJ9</accession>
<dbReference type="Pfam" id="PF12071">
    <property type="entry name" value="DUF3551"/>
    <property type="match status" value="1"/>
</dbReference>
<gene>
    <name evidence="2" type="ORF">JQ615_23350</name>
</gene>
<name>A0ABS5FNJ9_9BRAD</name>
<evidence type="ECO:0000313" key="3">
    <source>
        <dbReference type="Proteomes" id="UP001315278"/>
    </source>
</evidence>
<feature type="signal peptide" evidence="1">
    <location>
        <begin position="1"/>
        <end position="21"/>
    </location>
</feature>
<dbReference type="EMBL" id="JAFCJH010000026">
    <property type="protein sequence ID" value="MBR0798326.1"/>
    <property type="molecule type" value="Genomic_DNA"/>
</dbReference>
<feature type="chain" id="PRO_5046858428" evidence="1">
    <location>
        <begin position="22"/>
        <end position="88"/>
    </location>
</feature>
<dbReference type="RefSeq" id="WP_212396904.1">
    <property type="nucleotide sequence ID" value="NZ_JAFCJH010000026.1"/>
</dbReference>
<reference evidence="3" key="1">
    <citation type="journal article" date="2021" name="ISME J.">
        <title>Evolutionary origin and ecological implication of a unique nif island in free-living Bradyrhizobium lineages.</title>
        <authorList>
            <person name="Tao J."/>
        </authorList>
    </citation>
    <scope>NUCLEOTIDE SEQUENCE [LARGE SCALE GENOMIC DNA]</scope>
    <source>
        <strain evidence="3">SZCCT0434</strain>
    </source>
</reference>
<evidence type="ECO:0000313" key="2">
    <source>
        <dbReference type="EMBL" id="MBR0798326.1"/>
    </source>
</evidence>
<keyword evidence="1" id="KW-0732">Signal</keyword>
<keyword evidence="3" id="KW-1185">Reference proteome</keyword>
<comment type="caution">
    <text evidence="2">The sequence shown here is derived from an EMBL/GenBank/DDBJ whole genome shotgun (WGS) entry which is preliminary data.</text>
</comment>
<evidence type="ECO:0000256" key="1">
    <source>
        <dbReference type="SAM" id="SignalP"/>
    </source>
</evidence>
<protein>
    <submittedName>
        <fullName evidence="2">DUF3551 domain-containing protein</fullName>
    </submittedName>
</protein>
<dbReference type="Proteomes" id="UP001315278">
    <property type="component" value="Unassembled WGS sequence"/>
</dbReference>
<sequence>MKKLIGGVALAVAALAASVSASPAQSARYVQARAPDVNSRYCLQGRIWGYPGNCNFATYGQCMASASGTDAYCGINPVYAFARRGYYR</sequence>